<dbReference type="Pfam" id="PF10017">
    <property type="entry name" value="Methyltransf_33"/>
    <property type="match status" value="2"/>
</dbReference>
<dbReference type="EMBL" id="QPFP01000001">
    <property type="protein sequence ID" value="TEB40028.1"/>
    <property type="molecule type" value="Genomic_DNA"/>
</dbReference>
<dbReference type="InterPro" id="IPR042095">
    <property type="entry name" value="SUMF_sf"/>
</dbReference>
<dbReference type="STRING" id="71717.A0A4Y7U1U5"/>
<dbReference type="PANTHER" id="PTHR43397:SF1">
    <property type="entry name" value="ERGOTHIONEINE BIOSYNTHESIS PROTEIN 1"/>
    <property type="match status" value="1"/>
</dbReference>
<evidence type="ECO:0000259" key="5">
    <source>
        <dbReference type="Pfam" id="PF10017"/>
    </source>
</evidence>
<dbReference type="InterPro" id="IPR005532">
    <property type="entry name" value="SUMF_dom"/>
</dbReference>
<name>A0A4Y7U1U5_COPMI</name>
<dbReference type="Gene3D" id="3.40.50.150">
    <property type="entry name" value="Vaccinia Virus protein VP39"/>
    <property type="match status" value="1"/>
</dbReference>
<dbReference type="GO" id="GO:0008168">
    <property type="term" value="F:methyltransferase activity"/>
    <property type="evidence" value="ECO:0007669"/>
    <property type="project" value="UniProtKB-KW"/>
</dbReference>
<dbReference type="InterPro" id="IPR051128">
    <property type="entry name" value="EgtD_Methyltrsf_superfamily"/>
</dbReference>
<dbReference type="GO" id="GO:0032259">
    <property type="term" value="P:methylation"/>
    <property type="evidence" value="ECO:0007669"/>
    <property type="project" value="UniProtKB-KW"/>
</dbReference>
<proteinExistence type="predicted"/>
<feature type="region of interest" description="Disordered" evidence="3">
    <location>
        <begin position="187"/>
        <end position="230"/>
    </location>
</feature>
<dbReference type="InterPro" id="IPR016187">
    <property type="entry name" value="CTDL_fold"/>
</dbReference>
<dbReference type="InterPro" id="IPR029063">
    <property type="entry name" value="SAM-dependent_MTases_sf"/>
</dbReference>
<keyword evidence="2" id="KW-0808">Transferase</keyword>
<evidence type="ECO:0000256" key="1">
    <source>
        <dbReference type="ARBA" id="ARBA00022603"/>
    </source>
</evidence>
<feature type="domain" description="Histidine-specific methyltransferase SAM-dependent" evidence="5">
    <location>
        <begin position="22"/>
        <end position="161"/>
    </location>
</feature>
<evidence type="ECO:0000259" key="4">
    <source>
        <dbReference type="Pfam" id="PF03781"/>
    </source>
</evidence>
<dbReference type="OrthoDB" id="659at2759"/>
<accession>A0A4Y7U1U5</accession>
<dbReference type="InterPro" id="IPR019257">
    <property type="entry name" value="MeTrfase_dom"/>
</dbReference>
<evidence type="ECO:0000313" key="6">
    <source>
        <dbReference type="EMBL" id="TEB40028.1"/>
    </source>
</evidence>
<sequence>MPVEILDLHSLSNEGIPNFDMSKEIVDGLSRPEGQKNLPTMLLYDERGLRKRFSKNYADEIVATMHRNAKPGKGNDAQEVVLELGAGALRKTSHVLLGLSRFAEKQKLSSPITYYALDLEKRELERTLGQIDTSDIGKYLSGKVATKGMCGTYDDGLKFVENGGLQMGTLHTSGGFAAALRRQGSPISSGSLSSDTASDTGVFSDLEALPSPTASEEPLSPSSPSVSTPGQPTALHIMFLGSSIGNFSREGAASFLSSLPLRAGEGDTLLLGLDHDNEKDKIEMAYNDREGYTKKFIMNGLKVAGRTLGKEDMFNEEDWDYVNTYSPVRRHEAFYRSKRSQIITDPNGSAPFAFSENELLKVEESVKYSDTDAFTLFTNANLRPMQRWVDSQSQYSLWLLERPPFMFPLLRTSFSIPSRQEWEEVWDAWDFVTRRMIPTSMLHEKPIDLRHICLFYLGHIPTFLDIHLSRLLQEPDTEPEEFKYIFERGIDPDVDDPNQCHPHSETRVRARLGKVYDDTSSGQMTLTRKVARVLFMTLEHEAMHLETLLYMLIQRSGTGERGTISPQGFAPPHWESLAAQWKKLPKLTKETVVLGPEEVVLGHDDIEADDGKEGEGAEVQQHEFGWDNESPKRVLKAREQRGFLRVLSGWVEEDGVTKVRTLYGPDWPVIASYDSLSTYAQVKGGRLPTEPELRLFYDKFAAGYEGGNNVGFRNWHPVPATTGLDRGSGRGTNGGVWEWTSTLFDKTEGFASSTLYPSYSSDFFDGKHQLGGSYATIPRIAERRSFRNWYQRNYPYAWVGGRVVYDLPAESN</sequence>
<evidence type="ECO:0000256" key="2">
    <source>
        <dbReference type="ARBA" id="ARBA00022679"/>
    </source>
</evidence>
<dbReference type="AlphaFoldDB" id="A0A4Y7U1U5"/>
<comment type="caution">
    <text evidence="6">The sequence shown here is derived from an EMBL/GenBank/DDBJ whole genome shotgun (WGS) entry which is preliminary data.</text>
</comment>
<organism evidence="6 7">
    <name type="scientific">Coprinellus micaceus</name>
    <name type="common">Glistening ink-cap mushroom</name>
    <name type="synonym">Coprinus micaceus</name>
    <dbReference type="NCBI Taxonomy" id="71717"/>
    <lineage>
        <taxon>Eukaryota</taxon>
        <taxon>Fungi</taxon>
        <taxon>Dikarya</taxon>
        <taxon>Basidiomycota</taxon>
        <taxon>Agaricomycotina</taxon>
        <taxon>Agaricomycetes</taxon>
        <taxon>Agaricomycetidae</taxon>
        <taxon>Agaricales</taxon>
        <taxon>Agaricineae</taxon>
        <taxon>Psathyrellaceae</taxon>
        <taxon>Coprinellus</taxon>
    </lineage>
</organism>
<gene>
    <name evidence="6" type="ORF">FA13DRAFT_1751163</name>
</gene>
<protein>
    <submittedName>
        <fullName evidence="6">DUF323 domain-containing protein</fullName>
    </submittedName>
</protein>
<feature type="compositionally biased region" description="Low complexity" evidence="3">
    <location>
        <begin position="187"/>
        <end position="201"/>
    </location>
</feature>
<feature type="domain" description="Sulfatase-modifying factor enzyme-like" evidence="4">
    <location>
        <begin position="657"/>
        <end position="804"/>
    </location>
</feature>
<dbReference type="Pfam" id="PF03781">
    <property type="entry name" value="FGE-sulfatase"/>
    <property type="match status" value="1"/>
</dbReference>
<reference evidence="6 7" key="1">
    <citation type="journal article" date="2019" name="Nat. Ecol. Evol.">
        <title>Megaphylogeny resolves global patterns of mushroom evolution.</title>
        <authorList>
            <person name="Varga T."/>
            <person name="Krizsan K."/>
            <person name="Foldi C."/>
            <person name="Dima B."/>
            <person name="Sanchez-Garcia M."/>
            <person name="Sanchez-Ramirez S."/>
            <person name="Szollosi G.J."/>
            <person name="Szarkandi J.G."/>
            <person name="Papp V."/>
            <person name="Albert L."/>
            <person name="Andreopoulos W."/>
            <person name="Angelini C."/>
            <person name="Antonin V."/>
            <person name="Barry K.W."/>
            <person name="Bougher N.L."/>
            <person name="Buchanan P."/>
            <person name="Buyck B."/>
            <person name="Bense V."/>
            <person name="Catcheside P."/>
            <person name="Chovatia M."/>
            <person name="Cooper J."/>
            <person name="Damon W."/>
            <person name="Desjardin D."/>
            <person name="Finy P."/>
            <person name="Geml J."/>
            <person name="Haridas S."/>
            <person name="Hughes K."/>
            <person name="Justo A."/>
            <person name="Karasinski D."/>
            <person name="Kautmanova I."/>
            <person name="Kiss B."/>
            <person name="Kocsube S."/>
            <person name="Kotiranta H."/>
            <person name="LaButti K.M."/>
            <person name="Lechner B.E."/>
            <person name="Liimatainen K."/>
            <person name="Lipzen A."/>
            <person name="Lukacs Z."/>
            <person name="Mihaltcheva S."/>
            <person name="Morgado L.N."/>
            <person name="Niskanen T."/>
            <person name="Noordeloos M.E."/>
            <person name="Ohm R.A."/>
            <person name="Ortiz-Santana B."/>
            <person name="Ovrebo C."/>
            <person name="Racz N."/>
            <person name="Riley R."/>
            <person name="Savchenko A."/>
            <person name="Shiryaev A."/>
            <person name="Soop K."/>
            <person name="Spirin V."/>
            <person name="Szebenyi C."/>
            <person name="Tomsovsky M."/>
            <person name="Tulloss R.E."/>
            <person name="Uehling J."/>
            <person name="Grigoriev I.V."/>
            <person name="Vagvolgyi C."/>
            <person name="Papp T."/>
            <person name="Martin F.M."/>
            <person name="Miettinen O."/>
            <person name="Hibbett D.S."/>
            <person name="Nagy L.G."/>
        </authorList>
    </citation>
    <scope>NUCLEOTIDE SEQUENCE [LARGE SCALE GENOMIC DNA]</scope>
    <source>
        <strain evidence="6 7">FP101781</strain>
    </source>
</reference>
<dbReference type="SUPFAM" id="SSF56436">
    <property type="entry name" value="C-type lectin-like"/>
    <property type="match status" value="1"/>
</dbReference>
<feature type="domain" description="Histidine-specific methyltransferase SAM-dependent" evidence="5">
    <location>
        <begin position="234"/>
        <end position="401"/>
    </location>
</feature>
<keyword evidence="7" id="KW-1185">Reference proteome</keyword>
<dbReference type="PANTHER" id="PTHR43397">
    <property type="entry name" value="ERGOTHIONEINE BIOSYNTHESIS PROTEIN 1"/>
    <property type="match status" value="1"/>
</dbReference>
<feature type="compositionally biased region" description="Low complexity" evidence="3">
    <location>
        <begin position="209"/>
        <end position="229"/>
    </location>
</feature>
<dbReference type="Proteomes" id="UP000298030">
    <property type="component" value="Unassembled WGS sequence"/>
</dbReference>
<keyword evidence="1" id="KW-0489">Methyltransferase</keyword>
<evidence type="ECO:0000313" key="7">
    <source>
        <dbReference type="Proteomes" id="UP000298030"/>
    </source>
</evidence>
<evidence type="ECO:0000256" key="3">
    <source>
        <dbReference type="SAM" id="MobiDB-lite"/>
    </source>
</evidence>
<dbReference type="Gene3D" id="3.90.1580.10">
    <property type="entry name" value="paralog of FGE (formylglycine-generating enzyme)"/>
    <property type="match status" value="1"/>
</dbReference>